<reference evidence="2" key="1">
    <citation type="submission" date="2020-10" db="EMBL/GenBank/DDBJ databases">
        <title>The Isolation and Genome Sequence of a Novel Cyanophage S-H38 from the Yellow Sea, China.</title>
        <authorList>
            <person name="Jiang T."/>
        </authorList>
    </citation>
    <scope>NUCLEOTIDE SEQUENCE</scope>
</reference>
<dbReference type="KEGG" id="vg:77946666"/>
<keyword evidence="1" id="KW-0175">Coiled coil</keyword>
<accession>A0A873WA56</accession>
<dbReference type="GeneID" id="77946666"/>
<organism evidence="2 3">
    <name type="scientific">Synechococcus phage S-H38</name>
    <dbReference type="NCBI Taxonomy" id="2783673"/>
    <lineage>
        <taxon>Viruses</taxon>
        <taxon>Duplodnaviria</taxon>
        <taxon>Heunggongvirae</taxon>
        <taxon>Uroviricota</taxon>
        <taxon>Caudoviricetes</taxon>
        <taxon>Pantevenvirales</taxon>
        <taxon>Kyanoviridae</taxon>
        <taxon>Yellowseavirus</taxon>
        <taxon>Yellowseavirus thirtyeight</taxon>
    </lineage>
</organism>
<keyword evidence="3" id="KW-1185">Reference proteome</keyword>
<dbReference type="Proteomes" id="UP000663144">
    <property type="component" value="Segment"/>
</dbReference>
<evidence type="ECO:0000313" key="2">
    <source>
        <dbReference type="EMBL" id="QPB07970.1"/>
    </source>
</evidence>
<dbReference type="EMBL" id="MW117965">
    <property type="protein sequence ID" value="QPB07970.1"/>
    <property type="molecule type" value="Genomic_DNA"/>
</dbReference>
<protein>
    <submittedName>
        <fullName evidence="2">Uncharacterized protein</fullName>
    </submittedName>
</protein>
<evidence type="ECO:0000256" key="1">
    <source>
        <dbReference type="SAM" id="Coils"/>
    </source>
</evidence>
<dbReference type="RefSeq" id="YP_010670461.1">
    <property type="nucleotide sequence ID" value="NC_070964.1"/>
</dbReference>
<proteinExistence type="predicted"/>
<sequence length="81" mass="9356">MKKKKLIPIADKSNLFREASSNGIINTDDSGYEQYVRSYEARKKEKEEMESLKEKVDSLSSDMSDLKSLMTDFIRSVKNDN</sequence>
<name>A0A873WA56_9CAUD</name>
<feature type="coiled-coil region" evidence="1">
    <location>
        <begin position="35"/>
        <end position="69"/>
    </location>
</feature>
<evidence type="ECO:0000313" key="3">
    <source>
        <dbReference type="Proteomes" id="UP000663144"/>
    </source>
</evidence>